<dbReference type="OrthoDB" id="9804707at2"/>
<dbReference type="InterPro" id="IPR004619">
    <property type="entry name" value="Type_III_PanK"/>
</dbReference>
<comment type="caution">
    <text evidence="16">Lacks conserved residue(s) required for the propagation of feature annotation.</text>
</comment>
<evidence type="ECO:0000256" key="15">
    <source>
        <dbReference type="ARBA" id="ARBA00040883"/>
    </source>
</evidence>
<evidence type="ECO:0000256" key="4">
    <source>
        <dbReference type="ARBA" id="ARBA00005225"/>
    </source>
</evidence>
<evidence type="ECO:0000256" key="3">
    <source>
        <dbReference type="ARBA" id="ARBA00004496"/>
    </source>
</evidence>
<evidence type="ECO:0000256" key="13">
    <source>
        <dbReference type="ARBA" id="ARBA00022993"/>
    </source>
</evidence>
<comment type="subunit">
    <text evidence="5 16">Homodimer.</text>
</comment>
<feature type="binding site" evidence="16">
    <location>
        <begin position="6"/>
        <end position="13"/>
    </location>
    <ligand>
        <name>ATP</name>
        <dbReference type="ChEBI" id="CHEBI:30616"/>
    </ligand>
</feature>
<dbReference type="EC" id="2.7.1.33" evidence="6 16"/>
<evidence type="ECO:0000256" key="10">
    <source>
        <dbReference type="ARBA" id="ARBA00022777"/>
    </source>
</evidence>
<dbReference type="AlphaFoldDB" id="A0A1T4KHW8"/>
<evidence type="ECO:0000256" key="1">
    <source>
        <dbReference type="ARBA" id="ARBA00001206"/>
    </source>
</evidence>
<feature type="binding site" evidence="16">
    <location>
        <position position="182"/>
    </location>
    <ligand>
        <name>substrate</name>
    </ligand>
</feature>
<keyword evidence="8 16" id="KW-0808">Transferase</keyword>
<dbReference type="NCBIfam" id="TIGR00671">
    <property type="entry name" value="baf"/>
    <property type="match status" value="1"/>
</dbReference>
<feature type="active site" description="Proton acceptor" evidence="16">
    <location>
        <position position="107"/>
    </location>
</feature>
<dbReference type="UniPathway" id="UPA00241">
    <property type="reaction ID" value="UER00352"/>
</dbReference>
<dbReference type="RefSeq" id="WP_078692973.1">
    <property type="nucleotide sequence ID" value="NZ_FUWX01000005.1"/>
</dbReference>
<dbReference type="STRING" id="180163.SAMN02745174_00429"/>
<dbReference type="Proteomes" id="UP000191153">
    <property type="component" value="Unassembled WGS sequence"/>
</dbReference>
<evidence type="ECO:0000313" key="17">
    <source>
        <dbReference type="EMBL" id="SJZ41966.1"/>
    </source>
</evidence>
<comment type="cofactor">
    <cofactor evidence="2">
        <name>K(+)</name>
        <dbReference type="ChEBI" id="CHEBI:29103"/>
    </cofactor>
</comment>
<comment type="catalytic activity">
    <reaction evidence="1 16">
        <text>(R)-pantothenate + ATP = (R)-4'-phosphopantothenate + ADP + H(+)</text>
        <dbReference type="Rhea" id="RHEA:16373"/>
        <dbReference type="ChEBI" id="CHEBI:10986"/>
        <dbReference type="ChEBI" id="CHEBI:15378"/>
        <dbReference type="ChEBI" id="CHEBI:29032"/>
        <dbReference type="ChEBI" id="CHEBI:30616"/>
        <dbReference type="ChEBI" id="CHEBI:456216"/>
        <dbReference type="EC" id="2.7.1.33"/>
    </reaction>
</comment>
<dbReference type="EMBL" id="FUWX01000005">
    <property type="protein sequence ID" value="SJZ41966.1"/>
    <property type="molecule type" value="Genomic_DNA"/>
</dbReference>
<evidence type="ECO:0000256" key="12">
    <source>
        <dbReference type="ARBA" id="ARBA00022958"/>
    </source>
</evidence>
<comment type="function">
    <text evidence="16">Catalyzes the phosphorylation of pantothenate (Pan), the first step in CoA biosynthesis.</text>
</comment>
<proteinExistence type="inferred from homology"/>
<comment type="cofactor">
    <cofactor evidence="16">
        <name>NH4(+)</name>
        <dbReference type="ChEBI" id="CHEBI:28938"/>
    </cofactor>
    <cofactor evidence="16">
        <name>K(+)</name>
        <dbReference type="ChEBI" id="CHEBI:29103"/>
    </cofactor>
    <text evidence="16">A monovalent cation. Ammonium or potassium.</text>
</comment>
<sequence length="249" mass="27816">MILTIDIGNTHVVSGILTREGNLLFKFRTASNKNLTEDEYFSILKNISDFNSIDLKNIKGIIISSVVPALVDIFKFLGKKYFNIEPIVVSKNINLPFILNIPTLGADRIINLSEVASKYLEKNILIFDFGTATTYDILQNNIYIGGGIIPGIQMSINSLTEKTAKLPKFDFKIKKNVIGKETLDQLESGIYFGYIGQIKNIIEEIKKIIPDIYVISTGGLGNIPLNEIDIYDPNLSLSGLYTLYNLNNK</sequence>
<feature type="binding site" evidence="16">
    <location>
        <position position="128"/>
    </location>
    <ligand>
        <name>K(+)</name>
        <dbReference type="ChEBI" id="CHEBI:29103"/>
    </ligand>
</feature>
<keyword evidence="16" id="KW-0479">Metal-binding</keyword>
<evidence type="ECO:0000256" key="5">
    <source>
        <dbReference type="ARBA" id="ARBA00011738"/>
    </source>
</evidence>
<protein>
    <recommendedName>
        <fullName evidence="15 16">Type III pantothenate kinase</fullName>
        <ecNumber evidence="6 16">2.7.1.33</ecNumber>
    </recommendedName>
    <alternativeName>
        <fullName evidence="16">PanK-III</fullName>
    </alternativeName>
    <alternativeName>
        <fullName evidence="16">Pantothenic acid kinase</fullName>
    </alternativeName>
</protein>
<evidence type="ECO:0000256" key="14">
    <source>
        <dbReference type="ARBA" id="ARBA00038036"/>
    </source>
</evidence>
<evidence type="ECO:0000256" key="8">
    <source>
        <dbReference type="ARBA" id="ARBA00022679"/>
    </source>
</evidence>
<dbReference type="PANTHER" id="PTHR34265:SF1">
    <property type="entry name" value="TYPE III PANTOTHENATE KINASE"/>
    <property type="match status" value="1"/>
</dbReference>
<comment type="subcellular location">
    <subcellularLocation>
        <location evidence="3 16">Cytoplasm</location>
    </subcellularLocation>
</comment>
<keyword evidence="12 16" id="KW-0630">Potassium</keyword>
<dbReference type="GO" id="GO:0015937">
    <property type="term" value="P:coenzyme A biosynthetic process"/>
    <property type="evidence" value="ECO:0007669"/>
    <property type="project" value="UniProtKB-UniRule"/>
</dbReference>
<evidence type="ECO:0000256" key="7">
    <source>
        <dbReference type="ARBA" id="ARBA00022490"/>
    </source>
</evidence>
<dbReference type="Pfam" id="PF03309">
    <property type="entry name" value="Pan_kinase"/>
    <property type="match status" value="1"/>
</dbReference>
<evidence type="ECO:0000256" key="2">
    <source>
        <dbReference type="ARBA" id="ARBA00001958"/>
    </source>
</evidence>
<feature type="binding site" evidence="16">
    <location>
        <position position="131"/>
    </location>
    <ligand>
        <name>ATP</name>
        <dbReference type="ChEBI" id="CHEBI:30616"/>
    </ligand>
</feature>
<evidence type="ECO:0000256" key="11">
    <source>
        <dbReference type="ARBA" id="ARBA00022840"/>
    </source>
</evidence>
<name>A0A1T4KHW8_9FUSO</name>
<dbReference type="GO" id="GO:0046872">
    <property type="term" value="F:metal ion binding"/>
    <property type="evidence" value="ECO:0007669"/>
    <property type="project" value="UniProtKB-KW"/>
</dbReference>
<dbReference type="Gene3D" id="3.30.420.40">
    <property type="match status" value="2"/>
</dbReference>
<organism evidence="17 18">
    <name type="scientific">Cetobacterium ceti</name>
    <dbReference type="NCBI Taxonomy" id="180163"/>
    <lineage>
        <taxon>Bacteria</taxon>
        <taxon>Fusobacteriati</taxon>
        <taxon>Fusobacteriota</taxon>
        <taxon>Fusobacteriia</taxon>
        <taxon>Fusobacteriales</taxon>
        <taxon>Fusobacteriaceae</taxon>
        <taxon>Cetobacterium</taxon>
    </lineage>
</organism>
<dbReference type="SUPFAM" id="SSF53067">
    <property type="entry name" value="Actin-like ATPase domain"/>
    <property type="match status" value="2"/>
</dbReference>
<dbReference type="GO" id="GO:0004594">
    <property type="term" value="F:pantothenate kinase activity"/>
    <property type="evidence" value="ECO:0007669"/>
    <property type="project" value="UniProtKB-UniRule"/>
</dbReference>
<keyword evidence="10 16" id="KW-0418">Kinase</keyword>
<dbReference type="GO" id="GO:0005524">
    <property type="term" value="F:ATP binding"/>
    <property type="evidence" value="ECO:0007669"/>
    <property type="project" value="UniProtKB-UniRule"/>
</dbReference>
<reference evidence="17 18" key="1">
    <citation type="submission" date="2017-02" db="EMBL/GenBank/DDBJ databases">
        <authorList>
            <person name="Peterson S.W."/>
        </authorList>
    </citation>
    <scope>NUCLEOTIDE SEQUENCE [LARGE SCALE GENOMIC DNA]</scope>
    <source>
        <strain evidence="17 18">ATCC 700028</strain>
    </source>
</reference>
<gene>
    <name evidence="16" type="primary">coaX</name>
    <name evidence="17" type="ORF">SAMN02745174_00429</name>
</gene>
<feature type="binding site" evidence="16">
    <location>
        <begin position="105"/>
        <end position="108"/>
    </location>
    <ligand>
        <name>substrate</name>
    </ligand>
</feature>
<keyword evidence="9 16" id="KW-0547">Nucleotide-binding</keyword>
<dbReference type="InterPro" id="IPR043129">
    <property type="entry name" value="ATPase_NBD"/>
</dbReference>
<comment type="similarity">
    <text evidence="14 16">Belongs to the type III pantothenate kinase family.</text>
</comment>
<accession>A0A1T4KHW8</accession>
<dbReference type="PANTHER" id="PTHR34265">
    <property type="entry name" value="TYPE III PANTOTHENATE KINASE"/>
    <property type="match status" value="1"/>
</dbReference>
<dbReference type="HAMAP" id="MF_01274">
    <property type="entry name" value="Pantothen_kinase_3"/>
    <property type="match status" value="1"/>
</dbReference>
<evidence type="ECO:0000256" key="9">
    <source>
        <dbReference type="ARBA" id="ARBA00022741"/>
    </source>
</evidence>
<evidence type="ECO:0000256" key="16">
    <source>
        <dbReference type="HAMAP-Rule" id="MF_01274"/>
    </source>
</evidence>
<dbReference type="GO" id="GO:0005737">
    <property type="term" value="C:cytoplasm"/>
    <property type="evidence" value="ECO:0007669"/>
    <property type="project" value="UniProtKB-SubCell"/>
</dbReference>
<keyword evidence="13 16" id="KW-0173">Coenzyme A biosynthesis</keyword>
<keyword evidence="11 16" id="KW-0067">ATP-binding</keyword>
<dbReference type="CDD" id="cd24015">
    <property type="entry name" value="ASKHA_NBD_PanK-III"/>
    <property type="match status" value="1"/>
</dbReference>
<keyword evidence="7 16" id="KW-0963">Cytoplasm</keyword>
<evidence type="ECO:0000313" key="18">
    <source>
        <dbReference type="Proteomes" id="UP000191153"/>
    </source>
</evidence>
<comment type="pathway">
    <text evidence="4 16">Cofactor biosynthesis; coenzyme A biosynthesis; CoA from (R)-pantothenate: step 1/5.</text>
</comment>
<evidence type="ECO:0000256" key="6">
    <source>
        <dbReference type="ARBA" id="ARBA00012102"/>
    </source>
</evidence>
<keyword evidence="18" id="KW-1185">Reference proteome</keyword>